<organism evidence="2">
    <name type="scientific">Phaffia rhodozyma</name>
    <name type="common">Yeast</name>
    <name type="synonym">Xanthophyllomyces dendrorhous</name>
    <dbReference type="NCBI Taxonomy" id="264483"/>
    <lineage>
        <taxon>Eukaryota</taxon>
        <taxon>Fungi</taxon>
        <taxon>Dikarya</taxon>
        <taxon>Basidiomycota</taxon>
        <taxon>Agaricomycotina</taxon>
        <taxon>Tremellomycetes</taxon>
        <taxon>Cystofilobasidiales</taxon>
        <taxon>Mrakiaceae</taxon>
        <taxon>Phaffia</taxon>
    </lineage>
</organism>
<protein>
    <submittedName>
        <fullName evidence="2">Uncharacterized protein</fullName>
    </submittedName>
</protein>
<feature type="compositionally biased region" description="Basic and acidic residues" evidence="1">
    <location>
        <begin position="92"/>
        <end position="108"/>
    </location>
</feature>
<dbReference type="EMBL" id="LN483142">
    <property type="protein sequence ID" value="CED83028.1"/>
    <property type="molecule type" value="Genomic_DNA"/>
</dbReference>
<dbReference type="AlphaFoldDB" id="A0A0F7SSI5"/>
<accession>A0A0F7SSI5</accession>
<proteinExistence type="predicted"/>
<reference evidence="2" key="1">
    <citation type="submission" date="2014-08" db="EMBL/GenBank/DDBJ databases">
        <authorList>
            <person name="Sharma Rahul"/>
            <person name="Thines Marco"/>
        </authorList>
    </citation>
    <scope>NUCLEOTIDE SEQUENCE</scope>
</reference>
<sequence length="124" mass="13513">MNTPIAPPASDVSTKTGTVKILSPALKETESVTSSTPVVPKKKLTREEQEKIKKEEALARKKALDDRLKNRSKRRPAPTDGDSSELPKPAKKAKELTAYEKEVLEISKRSGLSDSGAGMRSLVK</sequence>
<evidence type="ECO:0000313" key="2">
    <source>
        <dbReference type="EMBL" id="CED83028.1"/>
    </source>
</evidence>
<evidence type="ECO:0000256" key="1">
    <source>
        <dbReference type="SAM" id="MobiDB-lite"/>
    </source>
</evidence>
<name>A0A0F7SSI5_PHARH</name>
<feature type="compositionally biased region" description="Basic and acidic residues" evidence="1">
    <location>
        <begin position="45"/>
        <end position="69"/>
    </location>
</feature>
<feature type="region of interest" description="Disordered" evidence="1">
    <location>
        <begin position="26"/>
        <end position="124"/>
    </location>
</feature>